<dbReference type="STRING" id="941907.SAMN06295910_0816"/>
<keyword evidence="16" id="KW-1185">Reference proteome</keyword>
<dbReference type="GO" id="GO:0008270">
    <property type="term" value="F:zinc ion binding"/>
    <property type="evidence" value="ECO:0007669"/>
    <property type="project" value="InterPro"/>
</dbReference>
<dbReference type="CDD" id="cd04277">
    <property type="entry name" value="ZnMc_serralysin_like"/>
    <property type="match status" value="1"/>
</dbReference>
<evidence type="ECO:0000256" key="4">
    <source>
        <dbReference type="ARBA" id="ARBA00009490"/>
    </source>
</evidence>
<dbReference type="RefSeq" id="WP_085217633.1">
    <property type="nucleotide sequence ID" value="NZ_LT840185.1"/>
</dbReference>
<keyword evidence="7" id="KW-0645">Protease</keyword>
<dbReference type="GO" id="GO:0031012">
    <property type="term" value="C:extracellular matrix"/>
    <property type="evidence" value="ECO:0007669"/>
    <property type="project" value="InterPro"/>
</dbReference>
<evidence type="ECO:0000256" key="1">
    <source>
        <dbReference type="ARBA" id="ARBA00001913"/>
    </source>
</evidence>
<organism evidence="15 16">
    <name type="scientific">Allosphingosinicella indica</name>
    <dbReference type="NCBI Taxonomy" id="941907"/>
    <lineage>
        <taxon>Bacteria</taxon>
        <taxon>Pseudomonadati</taxon>
        <taxon>Pseudomonadota</taxon>
        <taxon>Alphaproteobacteria</taxon>
        <taxon>Sphingomonadales</taxon>
        <taxon>Sphingomonadaceae</taxon>
        <taxon>Allosphingosinicella</taxon>
    </lineage>
</organism>
<dbReference type="GO" id="GO:0090729">
    <property type="term" value="F:toxin activity"/>
    <property type="evidence" value="ECO:0007669"/>
    <property type="project" value="UniProtKB-KW"/>
</dbReference>
<evidence type="ECO:0000256" key="11">
    <source>
        <dbReference type="ARBA" id="ARBA00022833"/>
    </source>
</evidence>
<evidence type="ECO:0000256" key="6">
    <source>
        <dbReference type="ARBA" id="ARBA00022656"/>
    </source>
</evidence>
<dbReference type="SUPFAM" id="SSF51120">
    <property type="entry name" value="beta-Roll"/>
    <property type="match status" value="3"/>
</dbReference>
<dbReference type="SMART" id="SM00235">
    <property type="entry name" value="ZnMc"/>
    <property type="match status" value="1"/>
</dbReference>
<evidence type="ECO:0000256" key="8">
    <source>
        <dbReference type="ARBA" id="ARBA00022723"/>
    </source>
</evidence>
<dbReference type="InterPro" id="IPR001343">
    <property type="entry name" value="Hemolysn_Ca-bd"/>
</dbReference>
<dbReference type="GO" id="GO:0005615">
    <property type="term" value="C:extracellular space"/>
    <property type="evidence" value="ECO:0007669"/>
    <property type="project" value="InterPro"/>
</dbReference>
<evidence type="ECO:0000256" key="2">
    <source>
        <dbReference type="ARBA" id="ARBA00004370"/>
    </source>
</evidence>
<dbReference type="InterPro" id="IPR018511">
    <property type="entry name" value="Hemolysin-typ_Ca-bd_CS"/>
</dbReference>
<dbReference type="GO" id="GO:0004222">
    <property type="term" value="F:metalloendopeptidase activity"/>
    <property type="evidence" value="ECO:0007669"/>
    <property type="project" value="InterPro"/>
</dbReference>
<evidence type="ECO:0000256" key="9">
    <source>
        <dbReference type="ARBA" id="ARBA00022737"/>
    </source>
</evidence>
<evidence type="ECO:0000313" key="16">
    <source>
        <dbReference type="Proteomes" id="UP000192934"/>
    </source>
</evidence>
<dbReference type="InterPro" id="IPR034033">
    <property type="entry name" value="Serralysin-like"/>
</dbReference>
<feature type="domain" description="Peptidase metallopeptidase" evidence="14">
    <location>
        <begin position="111"/>
        <end position="295"/>
    </location>
</feature>
<dbReference type="PANTHER" id="PTHR38340">
    <property type="entry name" value="S-LAYER PROTEIN"/>
    <property type="match status" value="1"/>
</dbReference>
<evidence type="ECO:0000256" key="10">
    <source>
        <dbReference type="ARBA" id="ARBA00022801"/>
    </source>
</evidence>
<dbReference type="InterPro" id="IPR024079">
    <property type="entry name" value="MetalloPept_cat_dom_sf"/>
</dbReference>
<dbReference type="OrthoDB" id="733404at2"/>
<keyword evidence="6" id="KW-0800">Toxin</keyword>
<dbReference type="Proteomes" id="UP000192934">
    <property type="component" value="Chromosome I"/>
</dbReference>
<dbReference type="GO" id="GO:0016020">
    <property type="term" value="C:membrane"/>
    <property type="evidence" value="ECO:0007669"/>
    <property type="project" value="UniProtKB-SubCell"/>
</dbReference>
<dbReference type="Gene3D" id="3.40.390.10">
    <property type="entry name" value="Collagenase (Catalytic Domain)"/>
    <property type="match status" value="1"/>
</dbReference>
<evidence type="ECO:0000256" key="7">
    <source>
        <dbReference type="ARBA" id="ARBA00022670"/>
    </source>
</evidence>
<dbReference type="InterPro" id="IPR003995">
    <property type="entry name" value="RTX_toxin_determinant-A"/>
</dbReference>
<comment type="similarity">
    <text evidence="4">Belongs to the peptidase M10B family.</text>
</comment>
<comment type="cofactor">
    <cofactor evidence="1">
        <name>Ca(2+)</name>
        <dbReference type="ChEBI" id="CHEBI:29108"/>
    </cofactor>
</comment>
<keyword evidence="12" id="KW-0843">Virulence</keyword>
<dbReference type="InterPro" id="IPR011049">
    <property type="entry name" value="Serralysin-like_metalloprot_C"/>
</dbReference>
<protein>
    <submittedName>
        <fullName evidence="15">Serralysin</fullName>
    </submittedName>
</protein>
<keyword evidence="8" id="KW-0479">Metal-binding</keyword>
<dbReference type="PRINTS" id="PR01488">
    <property type="entry name" value="RTXTOXINA"/>
</dbReference>
<keyword evidence="10" id="KW-0378">Hydrolase</keyword>
<dbReference type="AlphaFoldDB" id="A0A1X7G0D9"/>
<dbReference type="InterPro" id="IPR013858">
    <property type="entry name" value="Peptidase_M10B_C"/>
</dbReference>
<comment type="subcellular location">
    <subcellularLocation>
        <location evidence="2">Membrane</location>
    </subcellularLocation>
    <subcellularLocation>
        <location evidence="3">Secreted</location>
    </subcellularLocation>
</comment>
<keyword evidence="5" id="KW-0964">Secreted</keyword>
<dbReference type="SUPFAM" id="SSF55486">
    <property type="entry name" value="Metalloproteases ('zincins'), catalytic domain"/>
    <property type="match status" value="1"/>
</dbReference>
<evidence type="ECO:0000256" key="3">
    <source>
        <dbReference type="ARBA" id="ARBA00004613"/>
    </source>
</evidence>
<evidence type="ECO:0000256" key="12">
    <source>
        <dbReference type="ARBA" id="ARBA00023026"/>
    </source>
</evidence>
<dbReference type="EMBL" id="LT840185">
    <property type="protein sequence ID" value="SMF61822.1"/>
    <property type="molecule type" value="Genomic_DNA"/>
</dbReference>
<accession>A0A1X7G0D9</accession>
<keyword evidence="9" id="KW-0677">Repeat</keyword>
<dbReference type="InterPro" id="IPR001818">
    <property type="entry name" value="Pept_M10_metallopeptidase"/>
</dbReference>
<evidence type="ECO:0000259" key="14">
    <source>
        <dbReference type="SMART" id="SM00235"/>
    </source>
</evidence>
<evidence type="ECO:0000256" key="13">
    <source>
        <dbReference type="ARBA" id="ARBA00023136"/>
    </source>
</evidence>
<gene>
    <name evidence="15" type="ORF">SAMN06295910_0816</name>
</gene>
<reference evidence="16" key="1">
    <citation type="submission" date="2017-04" db="EMBL/GenBank/DDBJ databases">
        <authorList>
            <person name="Varghese N."/>
            <person name="Submissions S."/>
        </authorList>
    </citation>
    <scope>NUCLEOTIDE SEQUENCE [LARGE SCALE GENOMIC DNA]</scope>
    <source>
        <strain evidence="16">Dd16</strain>
    </source>
</reference>
<dbReference type="Gene3D" id="2.150.10.10">
    <property type="entry name" value="Serralysin-like metalloprotease, C-terminal"/>
    <property type="match status" value="3"/>
</dbReference>
<dbReference type="PANTHER" id="PTHR38340:SF1">
    <property type="entry name" value="S-LAYER PROTEIN"/>
    <property type="match status" value="1"/>
</dbReference>
<proteinExistence type="inferred from homology"/>
<dbReference type="Pfam" id="PF08548">
    <property type="entry name" value="Peptidase_M10_C"/>
    <property type="match status" value="2"/>
</dbReference>
<dbReference type="PRINTS" id="PR00313">
    <property type="entry name" value="CABNDNGRPT"/>
</dbReference>
<evidence type="ECO:0000256" key="5">
    <source>
        <dbReference type="ARBA" id="ARBA00022525"/>
    </source>
</evidence>
<dbReference type="InterPro" id="IPR006026">
    <property type="entry name" value="Peptidase_Metallo"/>
</dbReference>
<keyword evidence="11" id="KW-0862">Zinc</keyword>
<dbReference type="InterPro" id="IPR050557">
    <property type="entry name" value="RTX_toxin/Mannuronan_C5-epim"/>
</dbReference>
<dbReference type="GO" id="GO:0005509">
    <property type="term" value="F:calcium ion binding"/>
    <property type="evidence" value="ECO:0007669"/>
    <property type="project" value="InterPro"/>
</dbReference>
<dbReference type="Pfam" id="PF00413">
    <property type="entry name" value="Peptidase_M10"/>
    <property type="match status" value="1"/>
</dbReference>
<keyword evidence="13" id="KW-0472">Membrane</keyword>
<evidence type="ECO:0000313" key="15">
    <source>
        <dbReference type="EMBL" id="SMF61822.1"/>
    </source>
</evidence>
<dbReference type="GO" id="GO:0006508">
    <property type="term" value="P:proteolysis"/>
    <property type="evidence" value="ECO:0007669"/>
    <property type="project" value="UniProtKB-KW"/>
</dbReference>
<name>A0A1X7G0D9_9SPHN</name>
<dbReference type="Pfam" id="PF00353">
    <property type="entry name" value="HemolysinCabind"/>
    <property type="match status" value="3"/>
</dbReference>
<dbReference type="PROSITE" id="PS00330">
    <property type="entry name" value="HEMOLYSIN_CALCIUM"/>
    <property type="match status" value="2"/>
</dbReference>
<sequence>MSKDLDDGYHGDLPTDDWNTADYVPSGGAVMSEGSVDGLVGSYIRGKPVLSAPDIAHFLNRGNLASNYTALDPSNPLKNYVPGTGAAWAGHKGGVNAGYAPALTAGYTGGPLETISFGFYNTRADIDPYYNNVAGSTAGTRRLTGFSAFSEEQREAARQAIGTWDELIAVKFVEKAPAQADINFMNTTTGPAQASAYLPYNYSPAAAARLAGDVAVNPAQASNQQFDEGEYGLTTLIHELGHSLGLEHPGRYNFGPGFSVTYQNGAEFYQDSNQYSIMSYWRANETGANHVDWTQTVLRYNSTPGVHDVLAIQRIYGADMETRSGDTVYGFNSNTGLDTFDFEKTPLPVITIWDAGGNDTIDVSGFDTPSLIDLNPGAFSSAGGTYLDEIPSFEETNAARVAAGLAPRTRESYDAFVASFGPAWNHNLMSDNIAIAYNAIIENAVGGSGDDILVANGAANRLDGGAGNDLVSYQTATSGVSVNLATGLVSGGAAGDVLISIEGVTGSRHNDVLTGSDGNNVLNGLAGNDIIYGRNGDDTIDGGEGNDQLFGDGGNDTIRGGEGNDTIMGGAGDDILFGDAGNDTLYGDAGNDVLDGGAGDDKLYGGAGADTFRFSDLGGYDTIVDFRRGQGDKIDLTGIDANASAEGHQDFTWVGTSAFSGNAGEVRIFTDRGSTIIAGDVNGDGVADFQINVGATAIRADDLILTVNVAA</sequence>